<gene>
    <name evidence="1" type="ORF">NC99_37620</name>
</gene>
<dbReference type="AlphaFoldDB" id="A0A0L8V4Q4"/>
<name>A0A0L8V4Q4_9BACT</name>
<protein>
    <submittedName>
        <fullName evidence="1">Uncharacterized protein</fullName>
    </submittedName>
</protein>
<dbReference type="EMBL" id="LGIA01000189">
    <property type="protein sequence ID" value="KOH43421.1"/>
    <property type="molecule type" value="Genomic_DNA"/>
</dbReference>
<keyword evidence="2" id="KW-1185">Reference proteome</keyword>
<sequence length="137" mass="16498">MAHSYLFNCRRCKHSQQLYEGWRFMEHDQTVESVLNSTQIKLHYKTREKITSLAKTHHQLQVKTEYKIYRCQTCLQLSDKLVVTVWNGEQRLHQTQFKCANCRARLKHTNIHRVKFAICPKCKSKQFEKSKVLMLWN</sequence>
<proteinExistence type="predicted"/>
<comment type="caution">
    <text evidence="1">The sequence shown here is derived from an EMBL/GenBank/DDBJ whole genome shotgun (WGS) entry which is preliminary data.</text>
</comment>
<organism evidence="1 2">
    <name type="scientific">Sunxiuqinia dokdonensis</name>
    <dbReference type="NCBI Taxonomy" id="1409788"/>
    <lineage>
        <taxon>Bacteria</taxon>
        <taxon>Pseudomonadati</taxon>
        <taxon>Bacteroidota</taxon>
        <taxon>Bacteroidia</taxon>
        <taxon>Marinilabiliales</taxon>
        <taxon>Prolixibacteraceae</taxon>
        <taxon>Sunxiuqinia</taxon>
    </lineage>
</organism>
<dbReference type="RefSeq" id="WP_053186678.1">
    <property type="nucleotide sequence ID" value="NZ_LGIA01000189.1"/>
</dbReference>
<reference evidence="2" key="1">
    <citation type="submission" date="2015-07" db="EMBL/GenBank/DDBJ databases">
        <title>Genome sequencing of Sunxiuqinia dokdonensis strain SK.</title>
        <authorList>
            <person name="Ahn S."/>
            <person name="Kim B.-C."/>
        </authorList>
    </citation>
    <scope>NUCLEOTIDE SEQUENCE [LARGE SCALE GENOMIC DNA]</scope>
    <source>
        <strain evidence="2">SK</strain>
    </source>
</reference>
<dbReference type="STRING" id="1409788.NC99_37620"/>
<evidence type="ECO:0000313" key="1">
    <source>
        <dbReference type="EMBL" id="KOH43421.1"/>
    </source>
</evidence>
<evidence type="ECO:0000313" key="2">
    <source>
        <dbReference type="Proteomes" id="UP000036958"/>
    </source>
</evidence>
<dbReference type="Proteomes" id="UP000036958">
    <property type="component" value="Unassembled WGS sequence"/>
</dbReference>
<accession>A0A0L8V4Q4</accession>
<dbReference type="OrthoDB" id="1120009at2"/>